<evidence type="ECO:0000256" key="1">
    <source>
        <dbReference type="SAM" id="MobiDB-lite"/>
    </source>
</evidence>
<dbReference type="EMBL" id="CH916371">
    <property type="protein sequence ID" value="EDV91860.1"/>
    <property type="molecule type" value="Genomic_DNA"/>
</dbReference>
<accession>B4JM99</accession>
<organism evidence="4">
    <name type="scientific">Drosophila grimshawi</name>
    <name type="common">Hawaiian fruit fly</name>
    <name type="synonym">Idiomyia grimshawi</name>
    <dbReference type="NCBI Taxonomy" id="7222"/>
    <lineage>
        <taxon>Eukaryota</taxon>
        <taxon>Metazoa</taxon>
        <taxon>Ecdysozoa</taxon>
        <taxon>Arthropoda</taxon>
        <taxon>Hexapoda</taxon>
        <taxon>Insecta</taxon>
        <taxon>Pterygota</taxon>
        <taxon>Neoptera</taxon>
        <taxon>Endopterygota</taxon>
        <taxon>Diptera</taxon>
        <taxon>Brachycera</taxon>
        <taxon>Muscomorpha</taxon>
        <taxon>Ephydroidea</taxon>
        <taxon>Drosophilidae</taxon>
        <taxon>Drosophila</taxon>
        <taxon>Hawaiian Drosophila</taxon>
    </lineage>
</organism>
<gene>
    <name evidence="3" type="primary">Dgri\GH24604</name>
    <name evidence="3" type="ORF">Dgri_GH24604</name>
</gene>
<dbReference type="AlphaFoldDB" id="B4JM99"/>
<keyword evidence="4" id="KW-1185">Reference proteome</keyword>
<dbReference type="STRING" id="7222.B4JM99"/>
<feature type="compositionally biased region" description="Polar residues" evidence="1">
    <location>
        <begin position="1"/>
        <end position="30"/>
    </location>
</feature>
<reference evidence="3 4" key="1">
    <citation type="journal article" date="2007" name="Nature">
        <title>Evolution of genes and genomes on the Drosophila phylogeny.</title>
        <authorList>
            <consortium name="Drosophila 12 Genomes Consortium"/>
            <person name="Clark A.G."/>
            <person name="Eisen M.B."/>
            <person name="Smith D.R."/>
            <person name="Bergman C.M."/>
            <person name="Oliver B."/>
            <person name="Markow T.A."/>
            <person name="Kaufman T.C."/>
            <person name="Kellis M."/>
            <person name="Gelbart W."/>
            <person name="Iyer V.N."/>
            <person name="Pollard D.A."/>
            <person name="Sackton T.B."/>
            <person name="Larracuente A.M."/>
            <person name="Singh N.D."/>
            <person name="Abad J.P."/>
            <person name="Abt D.N."/>
            <person name="Adryan B."/>
            <person name="Aguade M."/>
            <person name="Akashi H."/>
            <person name="Anderson W.W."/>
            <person name="Aquadro C.F."/>
            <person name="Ardell D.H."/>
            <person name="Arguello R."/>
            <person name="Artieri C.G."/>
            <person name="Barbash D.A."/>
            <person name="Barker D."/>
            <person name="Barsanti P."/>
            <person name="Batterham P."/>
            <person name="Batzoglou S."/>
            <person name="Begun D."/>
            <person name="Bhutkar A."/>
            <person name="Blanco E."/>
            <person name="Bosak S.A."/>
            <person name="Bradley R.K."/>
            <person name="Brand A.D."/>
            <person name="Brent M.R."/>
            <person name="Brooks A.N."/>
            <person name="Brown R.H."/>
            <person name="Butlin R.K."/>
            <person name="Caggese C."/>
            <person name="Calvi B.R."/>
            <person name="Bernardo de Carvalho A."/>
            <person name="Caspi A."/>
            <person name="Castrezana S."/>
            <person name="Celniker S.E."/>
            <person name="Chang J.L."/>
            <person name="Chapple C."/>
            <person name="Chatterji S."/>
            <person name="Chinwalla A."/>
            <person name="Civetta A."/>
            <person name="Clifton S.W."/>
            <person name="Comeron J.M."/>
            <person name="Costello J.C."/>
            <person name="Coyne J.A."/>
            <person name="Daub J."/>
            <person name="David R.G."/>
            <person name="Delcher A.L."/>
            <person name="Delehaunty K."/>
            <person name="Do C.B."/>
            <person name="Ebling H."/>
            <person name="Edwards K."/>
            <person name="Eickbush T."/>
            <person name="Evans J.D."/>
            <person name="Filipski A."/>
            <person name="Findeiss S."/>
            <person name="Freyhult E."/>
            <person name="Fulton L."/>
            <person name="Fulton R."/>
            <person name="Garcia A.C."/>
            <person name="Gardiner A."/>
            <person name="Garfield D.A."/>
            <person name="Garvin B.E."/>
            <person name="Gibson G."/>
            <person name="Gilbert D."/>
            <person name="Gnerre S."/>
            <person name="Godfrey J."/>
            <person name="Good R."/>
            <person name="Gotea V."/>
            <person name="Gravely B."/>
            <person name="Greenberg A.J."/>
            <person name="Griffiths-Jones S."/>
            <person name="Gross S."/>
            <person name="Guigo R."/>
            <person name="Gustafson E.A."/>
            <person name="Haerty W."/>
            <person name="Hahn M.W."/>
            <person name="Halligan D.L."/>
            <person name="Halpern A.L."/>
            <person name="Halter G.M."/>
            <person name="Han M.V."/>
            <person name="Heger A."/>
            <person name="Hillier L."/>
            <person name="Hinrichs A.S."/>
            <person name="Holmes I."/>
            <person name="Hoskins R.A."/>
            <person name="Hubisz M.J."/>
            <person name="Hultmark D."/>
            <person name="Huntley M.A."/>
            <person name="Jaffe D.B."/>
            <person name="Jagadeeshan S."/>
            <person name="Jeck W.R."/>
            <person name="Johnson J."/>
            <person name="Jones C.D."/>
            <person name="Jordan W.C."/>
            <person name="Karpen G.H."/>
            <person name="Kataoka E."/>
            <person name="Keightley P.D."/>
            <person name="Kheradpour P."/>
            <person name="Kirkness E.F."/>
            <person name="Koerich L.B."/>
            <person name="Kristiansen K."/>
            <person name="Kudrna D."/>
            <person name="Kulathinal R.J."/>
            <person name="Kumar S."/>
            <person name="Kwok R."/>
            <person name="Lander E."/>
            <person name="Langley C.H."/>
            <person name="Lapoint R."/>
            <person name="Lazzaro B.P."/>
            <person name="Lee S.J."/>
            <person name="Levesque L."/>
            <person name="Li R."/>
            <person name="Lin C.F."/>
            <person name="Lin M.F."/>
            <person name="Lindblad-Toh K."/>
            <person name="Llopart A."/>
            <person name="Long M."/>
            <person name="Low L."/>
            <person name="Lozovsky E."/>
            <person name="Lu J."/>
            <person name="Luo M."/>
            <person name="Machado C.A."/>
            <person name="Makalowski W."/>
            <person name="Marzo M."/>
            <person name="Matsuda M."/>
            <person name="Matzkin L."/>
            <person name="McAllister B."/>
            <person name="McBride C.S."/>
            <person name="McKernan B."/>
            <person name="McKernan K."/>
            <person name="Mendez-Lago M."/>
            <person name="Minx P."/>
            <person name="Mollenhauer M.U."/>
            <person name="Montooth K."/>
            <person name="Mount S.M."/>
            <person name="Mu X."/>
            <person name="Myers E."/>
            <person name="Negre B."/>
            <person name="Newfeld S."/>
            <person name="Nielsen R."/>
            <person name="Noor M.A."/>
            <person name="O'Grady P."/>
            <person name="Pachter L."/>
            <person name="Papaceit M."/>
            <person name="Parisi M.J."/>
            <person name="Parisi M."/>
            <person name="Parts L."/>
            <person name="Pedersen J.S."/>
            <person name="Pesole G."/>
            <person name="Phillippy A.M."/>
            <person name="Ponting C.P."/>
            <person name="Pop M."/>
            <person name="Porcelli D."/>
            <person name="Powell J.R."/>
            <person name="Prohaska S."/>
            <person name="Pruitt K."/>
            <person name="Puig M."/>
            <person name="Quesneville H."/>
            <person name="Ram K.R."/>
            <person name="Rand D."/>
            <person name="Rasmussen M.D."/>
            <person name="Reed L.K."/>
            <person name="Reenan R."/>
            <person name="Reily A."/>
            <person name="Remington K.A."/>
            <person name="Rieger T.T."/>
            <person name="Ritchie M.G."/>
            <person name="Robin C."/>
            <person name="Rogers Y.H."/>
            <person name="Rohde C."/>
            <person name="Rozas J."/>
            <person name="Rubenfield M.J."/>
            <person name="Ruiz A."/>
            <person name="Russo S."/>
            <person name="Salzberg S.L."/>
            <person name="Sanchez-Gracia A."/>
            <person name="Saranga D.J."/>
            <person name="Sato H."/>
            <person name="Schaeffer S.W."/>
            <person name="Schatz M.C."/>
            <person name="Schlenke T."/>
            <person name="Schwartz R."/>
            <person name="Segarra C."/>
            <person name="Singh R.S."/>
            <person name="Sirot L."/>
            <person name="Sirota M."/>
            <person name="Sisneros N.B."/>
            <person name="Smith C.D."/>
            <person name="Smith T.F."/>
            <person name="Spieth J."/>
            <person name="Stage D.E."/>
            <person name="Stark A."/>
            <person name="Stephan W."/>
            <person name="Strausberg R.L."/>
            <person name="Strempel S."/>
            <person name="Sturgill D."/>
            <person name="Sutton G."/>
            <person name="Sutton G.G."/>
            <person name="Tao W."/>
            <person name="Teichmann S."/>
            <person name="Tobari Y.N."/>
            <person name="Tomimura Y."/>
            <person name="Tsolas J.M."/>
            <person name="Valente V.L."/>
            <person name="Venter E."/>
            <person name="Venter J.C."/>
            <person name="Vicario S."/>
            <person name="Vieira F.G."/>
            <person name="Vilella A.J."/>
            <person name="Villasante A."/>
            <person name="Walenz B."/>
            <person name="Wang J."/>
            <person name="Wasserman M."/>
            <person name="Watts T."/>
            <person name="Wilson D."/>
            <person name="Wilson R.K."/>
            <person name="Wing R.A."/>
            <person name="Wolfner M.F."/>
            <person name="Wong A."/>
            <person name="Wong G.K."/>
            <person name="Wu C.I."/>
            <person name="Wu G."/>
            <person name="Yamamoto D."/>
            <person name="Yang H.P."/>
            <person name="Yang S.P."/>
            <person name="Yorke J.A."/>
            <person name="Yoshida K."/>
            <person name="Zdobnov E."/>
            <person name="Zhang P."/>
            <person name="Zhang Y."/>
            <person name="Zimin A.V."/>
            <person name="Baldwin J."/>
            <person name="Abdouelleil A."/>
            <person name="Abdulkadir J."/>
            <person name="Abebe A."/>
            <person name="Abera B."/>
            <person name="Abreu J."/>
            <person name="Acer S.C."/>
            <person name="Aftuck L."/>
            <person name="Alexander A."/>
            <person name="An P."/>
            <person name="Anderson E."/>
            <person name="Anderson S."/>
            <person name="Arachi H."/>
            <person name="Azer M."/>
            <person name="Bachantsang P."/>
            <person name="Barry A."/>
            <person name="Bayul T."/>
            <person name="Berlin A."/>
            <person name="Bessette D."/>
            <person name="Bloom T."/>
            <person name="Blye J."/>
            <person name="Boguslavskiy L."/>
            <person name="Bonnet C."/>
            <person name="Boukhgalter B."/>
            <person name="Bourzgui I."/>
            <person name="Brown A."/>
            <person name="Cahill P."/>
            <person name="Channer S."/>
            <person name="Cheshatsang Y."/>
            <person name="Chuda L."/>
            <person name="Citroen M."/>
            <person name="Collymore A."/>
            <person name="Cooke P."/>
            <person name="Costello M."/>
            <person name="D'Aco K."/>
            <person name="Daza R."/>
            <person name="De Haan G."/>
            <person name="DeGray S."/>
            <person name="DeMaso C."/>
            <person name="Dhargay N."/>
            <person name="Dooley K."/>
            <person name="Dooley E."/>
            <person name="Doricent M."/>
            <person name="Dorje P."/>
            <person name="Dorjee K."/>
            <person name="Dupes A."/>
            <person name="Elong R."/>
            <person name="Falk J."/>
            <person name="Farina A."/>
            <person name="Faro S."/>
            <person name="Ferguson D."/>
            <person name="Fisher S."/>
            <person name="Foley C.D."/>
            <person name="Franke A."/>
            <person name="Friedrich D."/>
            <person name="Gadbois L."/>
            <person name="Gearin G."/>
            <person name="Gearin C.R."/>
            <person name="Giannoukos G."/>
            <person name="Goode T."/>
            <person name="Graham J."/>
            <person name="Grandbois E."/>
            <person name="Grewal S."/>
            <person name="Gyaltsen K."/>
            <person name="Hafez N."/>
            <person name="Hagos B."/>
            <person name="Hall J."/>
            <person name="Henson C."/>
            <person name="Hollinger A."/>
            <person name="Honan T."/>
            <person name="Huard M.D."/>
            <person name="Hughes L."/>
            <person name="Hurhula B."/>
            <person name="Husby M.E."/>
            <person name="Kamat A."/>
            <person name="Kanga B."/>
            <person name="Kashin S."/>
            <person name="Khazanovich D."/>
            <person name="Kisner P."/>
            <person name="Lance K."/>
            <person name="Lara M."/>
            <person name="Lee W."/>
            <person name="Lennon N."/>
            <person name="Letendre F."/>
            <person name="LeVine R."/>
            <person name="Lipovsky A."/>
            <person name="Liu X."/>
            <person name="Liu J."/>
            <person name="Liu S."/>
            <person name="Lokyitsang T."/>
            <person name="Lokyitsang Y."/>
            <person name="Lubonja R."/>
            <person name="Lui A."/>
            <person name="MacDonald P."/>
            <person name="Magnisalis V."/>
            <person name="Maru K."/>
            <person name="Matthews C."/>
            <person name="McCusker W."/>
            <person name="McDonough S."/>
            <person name="Mehta T."/>
            <person name="Meldrim J."/>
            <person name="Meneus L."/>
            <person name="Mihai O."/>
            <person name="Mihalev A."/>
            <person name="Mihova T."/>
            <person name="Mittelman R."/>
            <person name="Mlenga V."/>
            <person name="Montmayeur A."/>
            <person name="Mulrain L."/>
            <person name="Navidi A."/>
            <person name="Naylor J."/>
            <person name="Negash T."/>
            <person name="Nguyen T."/>
            <person name="Nguyen N."/>
            <person name="Nicol R."/>
            <person name="Norbu C."/>
            <person name="Norbu N."/>
            <person name="Novod N."/>
            <person name="O'Neill B."/>
            <person name="Osman S."/>
            <person name="Markiewicz E."/>
            <person name="Oyono O.L."/>
            <person name="Patti C."/>
            <person name="Phunkhang P."/>
            <person name="Pierre F."/>
            <person name="Priest M."/>
            <person name="Raghuraman S."/>
            <person name="Rege F."/>
            <person name="Reyes R."/>
            <person name="Rise C."/>
            <person name="Rogov P."/>
            <person name="Ross K."/>
            <person name="Ryan E."/>
            <person name="Settipalli S."/>
            <person name="Shea T."/>
            <person name="Sherpa N."/>
            <person name="Shi L."/>
            <person name="Shih D."/>
            <person name="Sparrow T."/>
            <person name="Spaulding J."/>
            <person name="Stalker J."/>
            <person name="Stange-Thomann N."/>
            <person name="Stavropoulos S."/>
            <person name="Stone C."/>
            <person name="Strader C."/>
            <person name="Tesfaye S."/>
            <person name="Thomson T."/>
            <person name="Thoulutsang Y."/>
            <person name="Thoulutsang D."/>
            <person name="Topham K."/>
            <person name="Topping I."/>
            <person name="Tsamla T."/>
            <person name="Vassiliev H."/>
            <person name="Vo A."/>
            <person name="Wangchuk T."/>
            <person name="Wangdi T."/>
            <person name="Weiand M."/>
            <person name="Wilkinson J."/>
            <person name="Wilson A."/>
            <person name="Yadav S."/>
            <person name="Young G."/>
            <person name="Yu Q."/>
            <person name="Zembek L."/>
            <person name="Zhong D."/>
            <person name="Zimmer A."/>
            <person name="Zwirko Z."/>
            <person name="Jaffe D.B."/>
            <person name="Alvarez P."/>
            <person name="Brockman W."/>
            <person name="Butler J."/>
            <person name="Chin C."/>
            <person name="Gnerre S."/>
            <person name="Grabherr M."/>
            <person name="Kleber M."/>
            <person name="Mauceli E."/>
            <person name="MacCallum I."/>
        </authorList>
    </citation>
    <scope>NUCLEOTIDE SEQUENCE [LARGE SCALE GENOMIC DNA]</scope>
    <source>
        <strain evidence="4">Tucson 15287-2541.00</strain>
    </source>
</reference>
<dbReference type="HOGENOM" id="CLU_2063850_0_0_1"/>
<dbReference type="Pfam" id="PF07707">
    <property type="entry name" value="BACK"/>
    <property type="match status" value="1"/>
</dbReference>
<sequence length="119" mass="13394">MSSMNVNQEEIPTRDSTVSSSTMLENTQKPLSRDYSVDSLKSVGQHADTLLKRMQHFVDNQQLHSSNCLGIALLAKQQSCTELLQVAEAYTCQHFMDVCQKQEFFQLNANQLGKAAVQR</sequence>
<evidence type="ECO:0000313" key="3">
    <source>
        <dbReference type="EMBL" id="EDV91860.1"/>
    </source>
</evidence>
<protein>
    <submittedName>
        <fullName evidence="3">GH24604</fullName>
    </submittedName>
</protein>
<dbReference type="Gene3D" id="1.25.40.420">
    <property type="match status" value="1"/>
</dbReference>
<dbReference type="Proteomes" id="UP000001070">
    <property type="component" value="Unassembled WGS sequence"/>
</dbReference>
<proteinExistence type="predicted"/>
<name>B4JM99_DROGR</name>
<feature type="region of interest" description="Disordered" evidence="1">
    <location>
        <begin position="1"/>
        <end position="35"/>
    </location>
</feature>
<feature type="domain" description="BACK" evidence="2">
    <location>
        <begin position="68"/>
        <end position="113"/>
    </location>
</feature>
<evidence type="ECO:0000259" key="2">
    <source>
        <dbReference type="Pfam" id="PF07707"/>
    </source>
</evidence>
<dbReference type="InParanoid" id="B4JM99"/>
<dbReference type="eggNOG" id="KOG4441">
    <property type="taxonomic scope" value="Eukaryota"/>
</dbReference>
<evidence type="ECO:0000313" key="4">
    <source>
        <dbReference type="Proteomes" id="UP000001070"/>
    </source>
</evidence>
<dbReference type="InterPro" id="IPR011705">
    <property type="entry name" value="BACK"/>
</dbReference>